<proteinExistence type="predicted"/>
<reference evidence="2 4" key="2">
    <citation type="submission" date="2016-10" db="EMBL/GenBank/DDBJ databases">
        <authorList>
            <person name="de Groot N.N."/>
        </authorList>
    </citation>
    <scope>NUCLEOTIDE SEQUENCE [LARGE SCALE GENOMIC DNA]</scope>
    <source>
        <strain evidence="2 4">DSM 25947</strain>
    </source>
</reference>
<keyword evidence="3" id="KW-1185">Reference proteome</keyword>
<dbReference type="eggNOG" id="ENOG5033934">
    <property type="taxonomic scope" value="Bacteria"/>
</dbReference>
<reference evidence="1 3" key="1">
    <citation type="submission" date="2014-03" db="EMBL/GenBank/DDBJ databases">
        <title>Complete genome sequence of a deeply braunched marine Bacteroidia bacterium Draconibacterium orientale type strain FH5T.</title>
        <authorList>
            <person name="Li X."/>
            <person name="Wang X."/>
            <person name="Xie Z."/>
            <person name="Du Z."/>
            <person name="Chen G."/>
        </authorList>
    </citation>
    <scope>NUCLEOTIDE SEQUENCE [LARGE SCALE GENOMIC DNA]</scope>
    <source>
        <strain evidence="1 3">FH5</strain>
    </source>
</reference>
<evidence type="ECO:0000313" key="1">
    <source>
        <dbReference type="EMBL" id="AHW62033.1"/>
    </source>
</evidence>
<dbReference type="Proteomes" id="UP000181981">
    <property type="component" value="Unassembled WGS sequence"/>
</dbReference>
<name>X5DGE0_9BACT</name>
<dbReference type="EMBL" id="FOHT01000032">
    <property type="protein sequence ID" value="SET96659.1"/>
    <property type="molecule type" value="Genomic_DNA"/>
</dbReference>
<dbReference type="RefSeq" id="WP_038559512.1">
    <property type="nucleotide sequence ID" value="NZ_FOHT01000032.1"/>
</dbReference>
<evidence type="ECO:0000313" key="3">
    <source>
        <dbReference type="Proteomes" id="UP000023772"/>
    </source>
</evidence>
<dbReference type="Proteomes" id="UP000023772">
    <property type="component" value="Chromosome"/>
</dbReference>
<dbReference type="KEGG" id="dori:FH5T_13700"/>
<dbReference type="AlphaFoldDB" id="X5DGE0"/>
<accession>X5DGE0</accession>
<gene>
    <name evidence="1" type="ORF">FH5T_13700</name>
    <name evidence="2" type="ORF">SAMN05444285_13231</name>
</gene>
<dbReference type="OrthoDB" id="1122883at2"/>
<evidence type="ECO:0008006" key="5">
    <source>
        <dbReference type="Google" id="ProtNLM"/>
    </source>
</evidence>
<dbReference type="EMBL" id="CP007451">
    <property type="protein sequence ID" value="AHW62033.1"/>
    <property type="molecule type" value="Genomic_DNA"/>
</dbReference>
<sequence length="128" mass="15011">MDAEKFKYEYKDCIVFKSYFGLITVNDVKESWLYAIEKDTFPAETIGFVLDYRAAHFDIEPGQHVEIPEFYQQNPNVFGNKRIAIVTVNPEDIVYPMLIRICDRGYESRPFSTMEAAIRWVLEKKQGL</sequence>
<evidence type="ECO:0000313" key="2">
    <source>
        <dbReference type="EMBL" id="SET96659.1"/>
    </source>
</evidence>
<dbReference type="HOGENOM" id="CLU_1956105_0_0_10"/>
<organism evidence="2 4">
    <name type="scientific">Draconibacterium orientale</name>
    <dbReference type="NCBI Taxonomy" id="1168034"/>
    <lineage>
        <taxon>Bacteria</taxon>
        <taxon>Pseudomonadati</taxon>
        <taxon>Bacteroidota</taxon>
        <taxon>Bacteroidia</taxon>
        <taxon>Marinilabiliales</taxon>
        <taxon>Prolixibacteraceae</taxon>
        <taxon>Draconibacterium</taxon>
    </lineage>
</organism>
<protein>
    <recommendedName>
        <fullName evidence="5">STAS/SEC14 domain-containing protein</fullName>
    </recommendedName>
</protein>
<evidence type="ECO:0000313" key="4">
    <source>
        <dbReference type="Proteomes" id="UP000181981"/>
    </source>
</evidence>